<dbReference type="CDD" id="cd03018">
    <property type="entry name" value="PRX_AhpE_like"/>
    <property type="match status" value="1"/>
</dbReference>
<feature type="domain" description="Thioredoxin" evidence="2">
    <location>
        <begin position="67"/>
        <end position="216"/>
    </location>
</feature>
<dbReference type="InterPro" id="IPR000866">
    <property type="entry name" value="AhpC/TSA"/>
</dbReference>
<dbReference type="Gene3D" id="3.40.30.10">
    <property type="entry name" value="Glutaredoxin"/>
    <property type="match status" value="1"/>
</dbReference>
<sequence>MRRAHPWSTGPGPCRRGPLSLSILTVLPLLAVIGLTSAVRAEEAPAFKDSLFQAPKAQKAVDSTLAVAVGDPMPDFDLPAIDGGRVRLSDFVGKKKLVLSFIPAAWTPVCSGQWPGYNIARELFAAANAELVGISVDNVPSLHAWVTQMGGLWFPVGSDFWPHGGLSAKLGILRPEGVAERALFIVDEKGVIRYIDVHDINARPDLGVLITALRGL</sequence>
<dbReference type="SUPFAM" id="SSF52833">
    <property type="entry name" value="Thioredoxin-like"/>
    <property type="match status" value="1"/>
</dbReference>
<name>A0A0W8G471_9ZZZZ</name>
<evidence type="ECO:0000313" key="3">
    <source>
        <dbReference type="EMBL" id="KUG27951.1"/>
    </source>
</evidence>
<evidence type="ECO:0000256" key="1">
    <source>
        <dbReference type="ARBA" id="ARBA00023284"/>
    </source>
</evidence>
<dbReference type="GO" id="GO:0016491">
    <property type="term" value="F:oxidoreductase activity"/>
    <property type="evidence" value="ECO:0007669"/>
    <property type="project" value="InterPro"/>
</dbReference>
<gene>
    <name evidence="3" type="ORF">ASZ90_002205</name>
</gene>
<dbReference type="GO" id="GO:0016209">
    <property type="term" value="F:antioxidant activity"/>
    <property type="evidence" value="ECO:0007669"/>
    <property type="project" value="InterPro"/>
</dbReference>
<proteinExistence type="predicted"/>
<dbReference type="InterPro" id="IPR050455">
    <property type="entry name" value="Tpx_Peroxidase_subfamily"/>
</dbReference>
<evidence type="ECO:0000259" key="2">
    <source>
        <dbReference type="PROSITE" id="PS51352"/>
    </source>
</evidence>
<keyword evidence="1" id="KW-0676">Redox-active center</keyword>
<dbReference type="PANTHER" id="PTHR43110">
    <property type="entry name" value="THIOL PEROXIDASE"/>
    <property type="match status" value="1"/>
</dbReference>
<dbReference type="Pfam" id="PF00578">
    <property type="entry name" value="AhpC-TSA"/>
    <property type="match status" value="1"/>
</dbReference>
<dbReference type="AlphaFoldDB" id="A0A0W8G471"/>
<dbReference type="InterPro" id="IPR036249">
    <property type="entry name" value="Thioredoxin-like_sf"/>
</dbReference>
<reference evidence="3" key="1">
    <citation type="journal article" date="2015" name="Proc. Natl. Acad. Sci. U.S.A.">
        <title>Networks of energetic and metabolic interactions define dynamics in microbial communities.</title>
        <authorList>
            <person name="Embree M."/>
            <person name="Liu J.K."/>
            <person name="Al-Bassam M.M."/>
            <person name="Zengler K."/>
        </authorList>
    </citation>
    <scope>NUCLEOTIDE SEQUENCE</scope>
</reference>
<dbReference type="EMBL" id="LNQE01000274">
    <property type="protein sequence ID" value="KUG27951.1"/>
    <property type="molecule type" value="Genomic_DNA"/>
</dbReference>
<protein>
    <submittedName>
        <fullName evidence="3">Alkyl hydroperoxide reductase subunit c-like protein</fullName>
    </submittedName>
</protein>
<dbReference type="PANTHER" id="PTHR43110:SF1">
    <property type="entry name" value="THIOL PEROXIDASE"/>
    <property type="match status" value="1"/>
</dbReference>
<comment type="caution">
    <text evidence="3">The sequence shown here is derived from an EMBL/GenBank/DDBJ whole genome shotgun (WGS) entry which is preliminary data.</text>
</comment>
<organism evidence="3">
    <name type="scientific">hydrocarbon metagenome</name>
    <dbReference type="NCBI Taxonomy" id="938273"/>
    <lineage>
        <taxon>unclassified sequences</taxon>
        <taxon>metagenomes</taxon>
        <taxon>ecological metagenomes</taxon>
    </lineage>
</organism>
<dbReference type="PROSITE" id="PS51352">
    <property type="entry name" value="THIOREDOXIN_2"/>
    <property type="match status" value="1"/>
</dbReference>
<dbReference type="InterPro" id="IPR013766">
    <property type="entry name" value="Thioredoxin_domain"/>
</dbReference>
<accession>A0A0W8G471</accession>